<organism evidence="2 3">
    <name type="scientific">Burkholderia pyrrocinia</name>
    <name type="common">Pseudomonas pyrrocinia</name>
    <dbReference type="NCBI Taxonomy" id="60550"/>
    <lineage>
        <taxon>Bacteria</taxon>
        <taxon>Pseudomonadati</taxon>
        <taxon>Pseudomonadota</taxon>
        <taxon>Betaproteobacteria</taxon>
        <taxon>Burkholderiales</taxon>
        <taxon>Burkholderiaceae</taxon>
        <taxon>Burkholderia</taxon>
        <taxon>Burkholderia cepacia complex</taxon>
    </lineage>
</organism>
<name>A0A318I4L2_BURPY</name>
<dbReference type="Proteomes" id="UP000247755">
    <property type="component" value="Unassembled WGS sequence"/>
</dbReference>
<feature type="region of interest" description="Disordered" evidence="1">
    <location>
        <begin position="1"/>
        <end position="88"/>
    </location>
</feature>
<evidence type="ECO:0000313" key="3">
    <source>
        <dbReference type="Proteomes" id="UP000247755"/>
    </source>
</evidence>
<comment type="caution">
    <text evidence="2">The sequence shown here is derived from an EMBL/GenBank/DDBJ whole genome shotgun (WGS) entry which is preliminary data.</text>
</comment>
<evidence type="ECO:0000313" key="2">
    <source>
        <dbReference type="EMBL" id="PXX24356.1"/>
    </source>
</evidence>
<dbReference type="AlphaFoldDB" id="A0A318I4L2"/>
<gene>
    <name evidence="2" type="ORF">NA66_103158</name>
</gene>
<feature type="compositionally biased region" description="Low complexity" evidence="1">
    <location>
        <begin position="61"/>
        <end position="77"/>
    </location>
</feature>
<sequence length="401" mass="43759">MSSPSGINRLSPSMRQLETSQVIAPRPDNSRPGGSVSGGGSSPQLQVLTPHSSTATLVTNRAPLPSARASSASAPAPETGFSPAPTGGGAKDWAEWYAANASKVGTSAGDVAAGKQRKLPEELPPRLQEALRFLEKTGDLKQYSSPKELVDHLRQVNDSRPGVEFFGETKSQFRVFPGEMDPSNNGFPKNWDLGTPTAHAVPTELDPATTTSLAHVTRPSALRHFDHAQVNVDSGEGEFGKGFYLTTGHETAAQNQIASVWNKPGAKENLQEVLRFDVGNNVLRKMVETDGQRDFLVHVMQNRNGYPEDMTEQAAVEMINQINAQGKVLIFPDNKDTKVKIDSTNEKSWHEYVEMKGGTGDHYMVIGPQKPDDLQGIRQIAMRYQMGEFMINSVPRSHQQM</sequence>
<reference evidence="2 3" key="1">
    <citation type="submission" date="2018-05" db="EMBL/GenBank/DDBJ databases">
        <title>Comparative genomics of bacterial root endophytes of switchgrass collected from native prairies over two seasons.</title>
        <authorList>
            <person name="Tang Y."/>
        </authorList>
    </citation>
    <scope>NUCLEOTIDE SEQUENCE [LARGE SCALE GENOMIC DNA]</scope>
    <source>
        <strain evidence="2 3">NFIX32</strain>
    </source>
</reference>
<accession>A0A318I4L2</accession>
<feature type="compositionally biased region" description="Polar residues" evidence="1">
    <location>
        <begin position="49"/>
        <end position="59"/>
    </location>
</feature>
<feature type="compositionally biased region" description="Polar residues" evidence="1">
    <location>
        <begin position="1"/>
        <end position="22"/>
    </location>
</feature>
<protein>
    <submittedName>
        <fullName evidence="2">Uncharacterized protein</fullName>
    </submittedName>
</protein>
<proteinExistence type="predicted"/>
<dbReference type="EMBL" id="QJJY01000031">
    <property type="protein sequence ID" value="PXX24356.1"/>
    <property type="molecule type" value="Genomic_DNA"/>
</dbReference>
<evidence type="ECO:0000256" key="1">
    <source>
        <dbReference type="SAM" id="MobiDB-lite"/>
    </source>
</evidence>
<dbReference type="RefSeq" id="WP_143155797.1">
    <property type="nucleotide sequence ID" value="NZ_QJJY01000031.1"/>
</dbReference>